<evidence type="ECO:0000259" key="2">
    <source>
        <dbReference type="PROSITE" id="PS50994"/>
    </source>
</evidence>
<dbReference type="Proteomes" id="UP000694872">
    <property type="component" value="Unplaced"/>
</dbReference>
<dbReference type="AlphaFoldDB" id="A0AAJ6ZMI3"/>
<dbReference type="PANTHER" id="PTHR37984:SF7">
    <property type="entry name" value="INTEGRASE CATALYTIC DOMAIN-CONTAINING PROTEIN"/>
    <property type="match status" value="1"/>
</dbReference>
<dbReference type="InterPro" id="IPR041588">
    <property type="entry name" value="Integrase_H2C2"/>
</dbReference>
<accession>A0AAJ6ZMI3</accession>
<feature type="domain" description="Integrase catalytic" evidence="2">
    <location>
        <begin position="111"/>
        <end position="278"/>
    </location>
</feature>
<evidence type="ECO:0000313" key="3">
    <source>
        <dbReference type="RefSeq" id="XP_013175717.1"/>
    </source>
</evidence>
<dbReference type="SUPFAM" id="SSF53098">
    <property type="entry name" value="Ribonuclease H-like"/>
    <property type="match status" value="1"/>
</dbReference>
<dbReference type="GO" id="GO:0003676">
    <property type="term" value="F:nucleic acid binding"/>
    <property type="evidence" value="ECO:0007669"/>
    <property type="project" value="InterPro"/>
</dbReference>
<dbReference type="PANTHER" id="PTHR37984">
    <property type="entry name" value="PROTEIN CBG26694"/>
    <property type="match status" value="1"/>
</dbReference>
<sequence>MQSLIKLIRKGWPDHKSQLECLLRPYWDFRDELTVAYDMVWKGARIVIPNCMRKEMLLKIHAGHLGAEKCKNRAREIMYWPSMSSQISDMVSHCQACLTYRKQNSKESLIPHEIPSRAWSKLGVDIFHFANKPYLLVVDYYSKYIEVNKLNTMTSWEVIDNLKNIFSRQGIPEILMSDNGPEFNSSYFKRFETEWKFRHITSSPRYPQSNGQVERTVQIVKNMLKKTHYDQTDFRLALLEYLNTPISADLPSPAQLLNNRSLRGILPRAPEFLEPKVVNKDIVKAQLHKRQIYQKHYYDRTSKKLKELKQGDNVKVFTNGIWSNGLIIKKNNARSYYIKMCKGRVIIRNRRHIVKDSEYRNESYVSPYDADDFNIARETQAARTRVHVLDPSTQSLLGTNRESNNLYVTKFGRTVRPPDRYGYP</sequence>
<dbReference type="InterPro" id="IPR036397">
    <property type="entry name" value="RNaseH_sf"/>
</dbReference>
<dbReference type="GeneID" id="106123854"/>
<dbReference type="KEGG" id="pxu:106123854"/>
<evidence type="ECO:0000256" key="1">
    <source>
        <dbReference type="ARBA" id="ARBA00012493"/>
    </source>
</evidence>
<proteinExistence type="predicted"/>
<dbReference type="Gene3D" id="1.10.340.70">
    <property type="match status" value="1"/>
</dbReference>
<dbReference type="FunFam" id="3.30.420.10:FF:000063">
    <property type="entry name" value="Retrovirus-related Pol polyprotein from transposon 297-like Protein"/>
    <property type="match status" value="1"/>
</dbReference>
<protein>
    <recommendedName>
        <fullName evidence="1">RNA-directed DNA polymerase</fullName>
        <ecNumber evidence="1">2.7.7.49</ecNumber>
    </recommendedName>
</protein>
<gene>
    <name evidence="3" type="primary">LOC106123854</name>
</gene>
<dbReference type="PROSITE" id="PS50994">
    <property type="entry name" value="INTEGRASE"/>
    <property type="match status" value="1"/>
</dbReference>
<reference evidence="3" key="1">
    <citation type="submission" date="2025-08" db="UniProtKB">
        <authorList>
            <consortium name="RefSeq"/>
        </authorList>
    </citation>
    <scope>IDENTIFICATION</scope>
</reference>
<dbReference type="Gene3D" id="3.30.420.10">
    <property type="entry name" value="Ribonuclease H-like superfamily/Ribonuclease H"/>
    <property type="match status" value="1"/>
</dbReference>
<dbReference type="GO" id="GO:0003964">
    <property type="term" value="F:RNA-directed DNA polymerase activity"/>
    <property type="evidence" value="ECO:0007669"/>
    <property type="project" value="UniProtKB-EC"/>
</dbReference>
<dbReference type="GO" id="GO:0015074">
    <property type="term" value="P:DNA integration"/>
    <property type="evidence" value="ECO:0007669"/>
    <property type="project" value="InterPro"/>
</dbReference>
<dbReference type="Pfam" id="PF00665">
    <property type="entry name" value="rve"/>
    <property type="match status" value="1"/>
</dbReference>
<dbReference type="RefSeq" id="XP_013175717.1">
    <property type="nucleotide sequence ID" value="XM_013320263.1"/>
</dbReference>
<dbReference type="FunFam" id="1.10.340.70:FF:000003">
    <property type="entry name" value="Protein CBG25708"/>
    <property type="match status" value="1"/>
</dbReference>
<dbReference type="Pfam" id="PF17921">
    <property type="entry name" value="Integrase_H2C2"/>
    <property type="match status" value="1"/>
</dbReference>
<dbReference type="EC" id="2.7.7.49" evidence="1"/>
<name>A0AAJ6ZMI3_PAPXU</name>
<dbReference type="InterPro" id="IPR001584">
    <property type="entry name" value="Integrase_cat-core"/>
</dbReference>
<dbReference type="InterPro" id="IPR050951">
    <property type="entry name" value="Retrovirus_Pol_polyprotein"/>
</dbReference>
<organism evidence="3">
    <name type="scientific">Papilio xuthus</name>
    <name type="common">Asian swallowtail butterfly</name>
    <dbReference type="NCBI Taxonomy" id="66420"/>
    <lineage>
        <taxon>Eukaryota</taxon>
        <taxon>Metazoa</taxon>
        <taxon>Ecdysozoa</taxon>
        <taxon>Arthropoda</taxon>
        <taxon>Hexapoda</taxon>
        <taxon>Insecta</taxon>
        <taxon>Pterygota</taxon>
        <taxon>Neoptera</taxon>
        <taxon>Endopterygota</taxon>
        <taxon>Lepidoptera</taxon>
        <taxon>Glossata</taxon>
        <taxon>Ditrysia</taxon>
        <taxon>Papilionoidea</taxon>
        <taxon>Papilionidae</taxon>
        <taxon>Papilioninae</taxon>
        <taxon>Papilio</taxon>
    </lineage>
</organism>
<dbReference type="InterPro" id="IPR012337">
    <property type="entry name" value="RNaseH-like_sf"/>
</dbReference>